<comment type="subunit">
    <text evidence="2">Interacts with ribosomal protein uL14 (rplN).</text>
</comment>
<dbReference type="NCBIfam" id="TIGR00090">
    <property type="entry name" value="rsfS_iojap_ybeB"/>
    <property type="match status" value="1"/>
</dbReference>
<dbReference type="SUPFAM" id="SSF81301">
    <property type="entry name" value="Nucleotidyltransferase"/>
    <property type="match status" value="1"/>
</dbReference>
<keyword evidence="4" id="KW-1185">Reference proteome</keyword>
<comment type="similarity">
    <text evidence="1 2">Belongs to the Iojap/RsfS family.</text>
</comment>
<sequence length="123" mass="13611">MSGDTQQTHPGYVGEICAILEDKKAEHVTVLDLRGLSDVLDYFIIASGTGVPHLKALQDEIVTALKRRAGGGIRSAGQPESGWVVVDYQDVLVHLFSRDMREYYDLEGLWNDAPRVGRAWDSP</sequence>
<dbReference type="AlphaFoldDB" id="A0A0G3EK42"/>
<dbReference type="HAMAP" id="MF_01477">
    <property type="entry name" value="Iojap_RsfS"/>
    <property type="match status" value="1"/>
</dbReference>
<proteinExistence type="inferred from homology"/>
<dbReference type="GO" id="GO:0043023">
    <property type="term" value="F:ribosomal large subunit binding"/>
    <property type="evidence" value="ECO:0007669"/>
    <property type="project" value="TreeGrafter"/>
</dbReference>
<dbReference type="GO" id="GO:0017148">
    <property type="term" value="P:negative regulation of translation"/>
    <property type="evidence" value="ECO:0007669"/>
    <property type="project" value="UniProtKB-UniRule"/>
</dbReference>
<keyword evidence="2" id="KW-0810">Translation regulation</keyword>
<dbReference type="GO" id="GO:0042256">
    <property type="term" value="P:cytosolic ribosome assembly"/>
    <property type="evidence" value="ECO:0007669"/>
    <property type="project" value="UniProtKB-UniRule"/>
</dbReference>
<comment type="function">
    <text evidence="2">Functions as a ribosomal silencing factor. Interacts with ribosomal protein uL14 (rplN), blocking formation of intersubunit bridge B8. Prevents association of the 30S and 50S ribosomal subunits and the formation of functional ribosomes, thus repressing translation.</text>
</comment>
<dbReference type="PANTHER" id="PTHR21043">
    <property type="entry name" value="IOJAP SUPERFAMILY ORTHOLOG"/>
    <property type="match status" value="1"/>
</dbReference>
<keyword evidence="2" id="KW-0963">Cytoplasm</keyword>
<organism evidence="3 4">
    <name type="scientific">Kiritimatiella glycovorans</name>
    <dbReference type="NCBI Taxonomy" id="1307763"/>
    <lineage>
        <taxon>Bacteria</taxon>
        <taxon>Pseudomonadati</taxon>
        <taxon>Kiritimatiellota</taxon>
        <taxon>Kiritimatiellia</taxon>
        <taxon>Kiritimatiellales</taxon>
        <taxon>Kiritimatiellaceae</taxon>
        <taxon>Kiritimatiella</taxon>
    </lineage>
</organism>
<dbReference type="GO" id="GO:0090071">
    <property type="term" value="P:negative regulation of ribosome biogenesis"/>
    <property type="evidence" value="ECO:0007669"/>
    <property type="project" value="UniProtKB-UniRule"/>
</dbReference>
<dbReference type="Proteomes" id="UP000035268">
    <property type="component" value="Chromosome"/>
</dbReference>
<reference evidence="3 4" key="2">
    <citation type="journal article" date="2016" name="ISME J.">
        <title>Characterization of the first cultured representative of Verrucomicrobia subdivision 5 indicates the proposal of a novel phylum.</title>
        <authorList>
            <person name="Spring S."/>
            <person name="Bunk B."/>
            <person name="Sproer C."/>
            <person name="Schumann P."/>
            <person name="Rohde M."/>
            <person name="Tindall B.J."/>
            <person name="Klenk H.P."/>
        </authorList>
    </citation>
    <scope>NUCLEOTIDE SEQUENCE [LARGE SCALE GENOMIC DNA]</scope>
    <source>
        <strain evidence="3 4">L21-Fru-AB</strain>
    </source>
</reference>
<keyword evidence="2" id="KW-0678">Repressor</keyword>
<name>A0A0G3EK42_9BACT</name>
<dbReference type="KEGG" id="vbl:L21SP4_01935"/>
<accession>A0A0G3EK42</accession>
<dbReference type="Gene3D" id="3.30.460.10">
    <property type="entry name" value="Beta Polymerase, domain 2"/>
    <property type="match status" value="1"/>
</dbReference>
<dbReference type="Pfam" id="PF02410">
    <property type="entry name" value="RsfS"/>
    <property type="match status" value="1"/>
</dbReference>
<dbReference type="EMBL" id="CP010904">
    <property type="protein sequence ID" value="AKJ65170.1"/>
    <property type="molecule type" value="Genomic_DNA"/>
</dbReference>
<evidence type="ECO:0000313" key="3">
    <source>
        <dbReference type="EMBL" id="AKJ65170.1"/>
    </source>
</evidence>
<dbReference type="STRING" id="1307763.L21SP4_01935"/>
<protein>
    <recommendedName>
        <fullName evidence="2">Ribosomal silencing factor RsfS</fullName>
    </recommendedName>
</protein>
<gene>
    <name evidence="2 3" type="primary">rsfS</name>
    <name evidence="3" type="ORF">L21SP4_01935</name>
</gene>
<evidence type="ECO:0000313" key="4">
    <source>
        <dbReference type="Proteomes" id="UP000035268"/>
    </source>
</evidence>
<comment type="subcellular location">
    <subcellularLocation>
        <location evidence="2">Cytoplasm</location>
    </subcellularLocation>
</comment>
<reference evidence="4" key="1">
    <citation type="submission" date="2015-02" db="EMBL/GenBank/DDBJ databases">
        <title>Description and complete genome sequence of the first cultured representative of the subdivision 5 of the Verrucomicrobia phylum.</title>
        <authorList>
            <person name="Spring S."/>
            <person name="Bunk B."/>
            <person name="Sproer C."/>
            <person name="Klenk H.-P."/>
        </authorList>
    </citation>
    <scope>NUCLEOTIDE SEQUENCE [LARGE SCALE GENOMIC DNA]</scope>
    <source>
        <strain evidence="4">L21-Fru-AB</strain>
    </source>
</reference>
<dbReference type="OrthoDB" id="9793681at2"/>
<dbReference type="PANTHER" id="PTHR21043:SF0">
    <property type="entry name" value="MITOCHONDRIAL ASSEMBLY OF RIBOSOMAL LARGE SUBUNIT PROTEIN 1"/>
    <property type="match status" value="1"/>
</dbReference>
<evidence type="ECO:0000256" key="1">
    <source>
        <dbReference type="ARBA" id="ARBA00010574"/>
    </source>
</evidence>
<dbReference type="RefSeq" id="WP_052882433.1">
    <property type="nucleotide sequence ID" value="NZ_CP010904.1"/>
</dbReference>
<evidence type="ECO:0000256" key="2">
    <source>
        <dbReference type="HAMAP-Rule" id="MF_01477"/>
    </source>
</evidence>
<dbReference type="GO" id="GO:0005737">
    <property type="term" value="C:cytoplasm"/>
    <property type="evidence" value="ECO:0007669"/>
    <property type="project" value="UniProtKB-SubCell"/>
</dbReference>
<dbReference type="InterPro" id="IPR004394">
    <property type="entry name" value="Iojap/RsfS/C7orf30"/>
</dbReference>
<dbReference type="InterPro" id="IPR043519">
    <property type="entry name" value="NT_sf"/>
</dbReference>